<evidence type="ECO:0000256" key="3">
    <source>
        <dbReference type="ARBA" id="ARBA00022723"/>
    </source>
</evidence>
<evidence type="ECO:0000256" key="4">
    <source>
        <dbReference type="ARBA" id="ARBA00022801"/>
    </source>
</evidence>
<proteinExistence type="inferred from homology"/>
<name>A0A1Y1MQH1_PHOPY</name>
<dbReference type="EMBL" id="VVIM01000007">
    <property type="protein sequence ID" value="KAB0796836.1"/>
    <property type="molecule type" value="Genomic_DNA"/>
</dbReference>
<keyword evidence="2" id="KW-0540">Nuclease</keyword>
<accession>A0A1Y1MQH1</accession>
<reference evidence="9" key="1">
    <citation type="journal article" date="2016" name="Sci. Rep.">
        <title>Molecular characterization of firefly nuptial gifts: a multi-omics approach sheds light on postcopulatory sexual selection.</title>
        <authorList>
            <person name="Al-Wathiqui N."/>
            <person name="Fallon T.R."/>
            <person name="South A."/>
            <person name="Weng J.K."/>
            <person name="Lewis S.M."/>
        </authorList>
    </citation>
    <scope>NUCLEOTIDE SEQUENCE</scope>
</reference>
<dbReference type="FunCoup" id="A0A1Y1MQH1">
    <property type="interactions" value="96"/>
</dbReference>
<dbReference type="InterPro" id="IPR012337">
    <property type="entry name" value="RNaseH-like_sf"/>
</dbReference>
<dbReference type="SMART" id="SM00479">
    <property type="entry name" value="EXOIII"/>
    <property type="match status" value="1"/>
</dbReference>
<keyword evidence="6" id="KW-0460">Magnesium</keyword>
<dbReference type="Pfam" id="PF00929">
    <property type="entry name" value="RNase_T"/>
    <property type="match status" value="1"/>
</dbReference>
<evidence type="ECO:0000259" key="8">
    <source>
        <dbReference type="SMART" id="SM00479"/>
    </source>
</evidence>
<protein>
    <recommendedName>
        <fullName evidence="8">Exonuclease domain-containing protein</fullName>
    </recommendedName>
</protein>
<keyword evidence="4" id="KW-0378">Hydrolase</keyword>
<evidence type="ECO:0000313" key="9">
    <source>
        <dbReference type="EMBL" id="JAV87929.1"/>
    </source>
</evidence>
<dbReference type="PANTHER" id="PTHR13058:SF19">
    <property type="entry name" value="LD40940P"/>
    <property type="match status" value="1"/>
</dbReference>
<dbReference type="GO" id="GO:0005737">
    <property type="term" value="C:cytoplasm"/>
    <property type="evidence" value="ECO:0007669"/>
    <property type="project" value="TreeGrafter"/>
</dbReference>
<dbReference type="Proteomes" id="UP000327044">
    <property type="component" value="Unassembled WGS sequence"/>
</dbReference>
<comment type="similarity">
    <text evidence="7">Belongs to the exonuclease superfamily. TREX family.</text>
</comment>
<evidence type="ECO:0000313" key="10">
    <source>
        <dbReference type="EMBL" id="KAB0796836.1"/>
    </source>
</evidence>
<organism evidence="9">
    <name type="scientific">Photinus pyralis</name>
    <name type="common">Common eastern firefly</name>
    <name type="synonym">Lampyris pyralis</name>
    <dbReference type="NCBI Taxonomy" id="7054"/>
    <lineage>
        <taxon>Eukaryota</taxon>
        <taxon>Metazoa</taxon>
        <taxon>Ecdysozoa</taxon>
        <taxon>Arthropoda</taxon>
        <taxon>Hexapoda</taxon>
        <taxon>Insecta</taxon>
        <taxon>Pterygota</taxon>
        <taxon>Neoptera</taxon>
        <taxon>Endopterygota</taxon>
        <taxon>Coleoptera</taxon>
        <taxon>Polyphaga</taxon>
        <taxon>Elateriformia</taxon>
        <taxon>Elateroidea</taxon>
        <taxon>Lampyridae</taxon>
        <taxon>Lampyrinae</taxon>
        <taxon>Photinus</taxon>
    </lineage>
</organism>
<dbReference type="GO" id="GO:0008296">
    <property type="term" value="F:3'-5'-DNA exonuclease activity"/>
    <property type="evidence" value="ECO:0007669"/>
    <property type="project" value="TreeGrafter"/>
</dbReference>
<keyword evidence="3" id="KW-0479">Metal-binding</keyword>
<keyword evidence="11" id="KW-1185">Reference proteome</keyword>
<reference evidence="10" key="3">
    <citation type="submission" date="2019-08" db="EMBL/GenBank/DDBJ databases">
        <authorList>
            <consortium name="Photinus pyralis genome working group"/>
            <person name="Fallon T.R."/>
            <person name="Sander Lower S.E."/>
            <person name="Weng J.-K."/>
        </authorList>
    </citation>
    <scope>NUCLEOTIDE SEQUENCE</scope>
    <source>
        <strain evidence="10">1611_PpyrPB1</strain>
        <tissue evidence="10">Whole body</tissue>
    </source>
</reference>
<dbReference type="InterPro" id="IPR036397">
    <property type="entry name" value="RNaseH_sf"/>
</dbReference>
<evidence type="ECO:0000313" key="11">
    <source>
        <dbReference type="Proteomes" id="UP000327044"/>
    </source>
</evidence>
<dbReference type="PANTHER" id="PTHR13058">
    <property type="entry name" value="THREE PRIME REPAIR EXONUCLEASE 1, 2"/>
    <property type="match status" value="1"/>
</dbReference>
<evidence type="ECO:0000256" key="5">
    <source>
        <dbReference type="ARBA" id="ARBA00022839"/>
    </source>
</evidence>
<dbReference type="EMBL" id="GEZM01024163">
    <property type="protein sequence ID" value="JAV87929.1"/>
    <property type="molecule type" value="Transcribed_RNA"/>
</dbReference>
<comment type="cofactor">
    <cofactor evidence="1">
        <name>Mg(2+)</name>
        <dbReference type="ChEBI" id="CHEBI:18420"/>
    </cofactor>
</comment>
<evidence type="ECO:0000256" key="2">
    <source>
        <dbReference type="ARBA" id="ARBA00022722"/>
    </source>
</evidence>
<dbReference type="OrthoDB" id="10250935at2759"/>
<keyword evidence="5" id="KW-0269">Exonuclease</keyword>
<dbReference type="InParanoid" id="A0A1Y1MQH1"/>
<evidence type="ECO:0000256" key="6">
    <source>
        <dbReference type="ARBA" id="ARBA00022842"/>
    </source>
</evidence>
<dbReference type="GO" id="GO:0003676">
    <property type="term" value="F:nucleic acid binding"/>
    <property type="evidence" value="ECO:0007669"/>
    <property type="project" value="InterPro"/>
</dbReference>
<dbReference type="GO" id="GO:0006308">
    <property type="term" value="P:DNA catabolic process"/>
    <property type="evidence" value="ECO:0007669"/>
    <property type="project" value="TreeGrafter"/>
</dbReference>
<sequence>MQIKLFKSCKFHQFLSLRNAMDIKTFIFLDCETTGLPFQESNKTRITELCFVAVQSDHISLGVFPRIQNKLNFCFNPRKFISTEASRITGLTNELLEHQTEFDVSCFSVMREFLNANRKPICLVAHNGNKFDYPILKAEIYKTGNEMASDVLCIDSLVAFRNLHENSMKRTALPEPVSQVPWELNDGFDDILGDVVDNIDLQTSSQPKLTVAEIQKINETTPVKNVGGFKFRAVKRKKIFTEKLSFSLGNLYQRLTSKAPVDAHRAECDVNMLIECAATVGQPFVDWCNENAQQFCDIPMMVPGKPIGS</sequence>
<dbReference type="GO" id="GO:0046872">
    <property type="term" value="F:metal ion binding"/>
    <property type="evidence" value="ECO:0007669"/>
    <property type="project" value="UniProtKB-KW"/>
</dbReference>
<reference evidence="10 11" key="2">
    <citation type="journal article" date="2018" name="Elife">
        <title>Firefly genomes illuminate parallel origins of bioluminescence in beetles.</title>
        <authorList>
            <person name="Fallon T.R."/>
            <person name="Lower S.E."/>
            <person name="Chang C.H."/>
            <person name="Bessho-Uehara M."/>
            <person name="Martin G.J."/>
            <person name="Bewick A.J."/>
            <person name="Behringer M."/>
            <person name="Debat H.J."/>
            <person name="Wong I."/>
            <person name="Day J.C."/>
            <person name="Suvorov A."/>
            <person name="Silva C.J."/>
            <person name="Stanger-Hall K.F."/>
            <person name="Hall D.W."/>
            <person name="Schmitz R.J."/>
            <person name="Nelson D.R."/>
            <person name="Lewis S.M."/>
            <person name="Shigenobu S."/>
            <person name="Bybee S.M."/>
            <person name="Larracuente A.M."/>
            <person name="Oba Y."/>
            <person name="Weng J.K."/>
        </authorList>
    </citation>
    <scope>NUCLEOTIDE SEQUENCE [LARGE SCALE GENOMIC DNA]</scope>
    <source>
        <strain evidence="10">1611_PpyrPB1</strain>
        <tissue evidence="10">Whole body</tissue>
    </source>
</reference>
<dbReference type="InterPro" id="IPR040393">
    <property type="entry name" value="TREX1/2"/>
</dbReference>
<dbReference type="SUPFAM" id="SSF53098">
    <property type="entry name" value="Ribonuclease H-like"/>
    <property type="match status" value="1"/>
</dbReference>
<evidence type="ECO:0000256" key="7">
    <source>
        <dbReference type="ARBA" id="ARBA00025769"/>
    </source>
</evidence>
<gene>
    <name evidence="10" type="ORF">PPYR_10897</name>
</gene>
<dbReference type="InterPro" id="IPR013520">
    <property type="entry name" value="Ribonucl_H"/>
</dbReference>
<dbReference type="AlphaFoldDB" id="A0A1Y1MQH1"/>
<evidence type="ECO:0000256" key="1">
    <source>
        <dbReference type="ARBA" id="ARBA00001946"/>
    </source>
</evidence>
<dbReference type="Gene3D" id="3.30.420.10">
    <property type="entry name" value="Ribonuclease H-like superfamily/Ribonuclease H"/>
    <property type="match status" value="1"/>
</dbReference>
<feature type="domain" description="Exonuclease" evidence="8">
    <location>
        <begin position="25"/>
        <end position="286"/>
    </location>
</feature>